<dbReference type="RefSeq" id="WP_173658638.1">
    <property type="nucleotide sequence ID" value="NZ_JAOUSE010000005.1"/>
</dbReference>
<evidence type="ECO:0000313" key="7">
    <source>
        <dbReference type="EMBL" id="MCU9593517.1"/>
    </source>
</evidence>
<reference evidence="7 8" key="1">
    <citation type="submission" date="2022-10" db="EMBL/GenBank/DDBJ databases">
        <title>Description of Fervidibacillus gen. nov. in the family Fervidibacillaceae fam. nov. with two species, Fervidibacillus albus sp. nov., and Fervidibacillus halotolerans sp. nov., isolated from tidal flat sediments.</title>
        <authorList>
            <person name="Kwon K.K."/>
            <person name="Yang S.-H."/>
        </authorList>
    </citation>
    <scope>NUCLEOTIDE SEQUENCE [LARGE SCALE GENOMIC DNA]</scope>
    <source>
        <strain evidence="7 8">DSM 23332</strain>
    </source>
</reference>
<dbReference type="InterPro" id="IPR023753">
    <property type="entry name" value="FAD/NAD-binding_dom"/>
</dbReference>
<dbReference type="InterPro" id="IPR036188">
    <property type="entry name" value="FAD/NAD-bd_sf"/>
</dbReference>
<keyword evidence="4" id="KW-0274">FAD</keyword>
<dbReference type="InterPro" id="IPR051169">
    <property type="entry name" value="NADH-Q_oxidoreductase"/>
</dbReference>
<keyword evidence="3" id="KW-0285">Flavoprotein</keyword>
<dbReference type="PRINTS" id="PR00368">
    <property type="entry name" value="FADPNR"/>
</dbReference>
<comment type="cofactor">
    <cofactor evidence="1">
        <name>FAD</name>
        <dbReference type="ChEBI" id="CHEBI:57692"/>
    </cofactor>
</comment>
<dbReference type="Proteomes" id="UP001208656">
    <property type="component" value="Unassembled WGS sequence"/>
</dbReference>
<keyword evidence="5" id="KW-0560">Oxidoreductase</keyword>
<proteinExistence type="inferred from homology"/>
<keyword evidence="8" id="KW-1185">Reference proteome</keyword>
<dbReference type="SUPFAM" id="SSF51905">
    <property type="entry name" value="FAD/NAD(P)-binding domain"/>
    <property type="match status" value="1"/>
</dbReference>
<dbReference type="EMBL" id="JAOUSE010000005">
    <property type="protein sequence ID" value="MCU9593517.1"/>
    <property type="molecule type" value="Genomic_DNA"/>
</dbReference>
<evidence type="ECO:0000313" key="8">
    <source>
        <dbReference type="Proteomes" id="UP001208656"/>
    </source>
</evidence>
<dbReference type="Pfam" id="PF07992">
    <property type="entry name" value="Pyr_redox_2"/>
    <property type="match status" value="1"/>
</dbReference>
<dbReference type="PANTHER" id="PTHR42913">
    <property type="entry name" value="APOPTOSIS-INDUCING FACTOR 1"/>
    <property type="match status" value="1"/>
</dbReference>
<name>A0ABT2WDG9_9BACI</name>
<sequence>MRKLVILGGGYGGMRILQRLLPNKVPKDVEIYLVDKVPYHCFKTEFYALAAGTVPDVEIRLTFPNHSPLKFINDWVTGIDLDNQKVVLKDHEDLSYDDLIIGLGCENNYHNVPGADQYTYGIQSIEATRKTYNALSNLPKGSKVAIIGAGLSGVEIASELYESRPDLNISLFDRGKMVLSSLSVKIGNYVQKWFEERGITVVNESNITKVEEGILYNHGEPLQFDAIVWTAGIRANKVVRDLPVKKDKKGCVYLTPYHNIPGYENVYVVGDCAHLPYAPTAQLAEAQGDQIVKVLQMRWNNEPLPKTLPTIKLKGTLGSLGKKHGFGLVADKSLTGKVPRLLKSGVLWMYKVQNS</sequence>
<dbReference type="Gene3D" id="3.50.50.100">
    <property type="match status" value="1"/>
</dbReference>
<evidence type="ECO:0000256" key="3">
    <source>
        <dbReference type="ARBA" id="ARBA00022630"/>
    </source>
</evidence>
<accession>A0ABT2WDG9</accession>
<evidence type="ECO:0000256" key="5">
    <source>
        <dbReference type="ARBA" id="ARBA00023002"/>
    </source>
</evidence>
<protein>
    <submittedName>
        <fullName evidence="7">NAD(P)/FAD-dependent oxidoreductase</fullName>
    </submittedName>
</protein>
<feature type="domain" description="FAD/NAD(P)-binding" evidence="6">
    <location>
        <begin position="3"/>
        <end position="288"/>
    </location>
</feature>
<comment type="similarity">
    <text evidence="2">Belongs to the NADH dehydrogenase family.</text>
</comment>
<dbReference type="PRINTS" id="PR00411">
    <property type="entry name" value="PNDRDTASEI"/>
</dbReference>
<organism evidence="7 8">
    <name type="scientific">Pallidibacillus thermolactis</name>
    <dbReference type="NCBI Taxonomy" id="251051"/>
    <lineage>
        <taxon>Bacteria</taxon>
        <taxon>Bacillati</taxon>
        <taxon>Bacillota</taxon>
        <taxon>Bacilli</taxon>
        <taxon>Bacillales</taxon>
        <taxon>Bacillaceae</taxon>
        <taxon>Pallidibacillus</taxon>
    </lineage>
</organism>
<dbReference type="PANTHER" id="PTHR42913:SF3">
    <property type="entry name" value="64 KDA MITOCHONDRIAL NADH DEHYDROGENASE (EUROFUNG)"/>
    <property type="match status" value="1"/>
</dbReference>
<evidence type="ECO:0000259" key="6">
    <source>
        <dbReference type="Pfam" id="PF07992"/>
    </source>
</evidence>
<evidence type="ECO:0000256" key="4">
    <source>
        <dbReference type="ARBA" id="ARBA00022827"/>
    </source>
</evidence>
<evidence type="ECO:0000256" key="2">
    <source>
        <dbReference type="ARBA" id="ARBA00005272"/>
    </source>
</evidence>
<gene>
    <name evidence="7" type="ORF">OEV82_03475</name>
</gene>
<comment type="caution">
    <text evidence="7">The sequence shown here is derived from an EMBL/GenBank/DDBJ whole genome shotgun (WGS) entry which is preliminary data.</text>
</comment>
<evidence type="ECO:0000256" key="1">
    <source>
        <dbReference type="ARBA" id="ARBA00001974"/>
    </source>
</evidence>